<keyword evidence="7 8" id="KW-0472">Membrane</keyword>
<keyword evidence="2" id="KW-0813">Transport</keyword>
<comment type="subcellular location">
    <subcellularLocation>
        <location evidence="1">Cell inner membrane</location>
        <topology evidence="1">Multi-pass membrane protein</topology>
    </subcellularLocation>
</comment>
<dbReference type="RefSeq" id="WP_181835273.1">
    <property type="nucleotide sequence ID" value="NZ_JACERN010000022.1"/>
</dbReference>
<feature type="transmembrane region" description="Helical" evidence="8">
    <location>
        <begin position="360"/>
        <end position="384"/>
    </location>
</feature>
<gene>
    <name evidence="9" type="ORF">H2Z84_06615</name>
</gene>
<dbReference type="NCBIfam" id="NF033617">
    <property type="entry name" value="RND_permease_2"/>
    <property type="match status" value="1"/>
</dbReference>
<evidence type="ECO:0000313" key="10">
    <source>
        <dbReference type="Proteomes" id="UP000545606"/>
    </source>
</evidence>
<dbReference type="Gene3D" id="3.30.70.1430">
    <property type="entry name" value="Multidrug efflux transporter AcrB pore domain"/>
    <property type="match status" value="2"/>
</dbReference>
<evidence type="ECO:0000256" key="4">
    <source>
        <dbReference type="ARBA" id="ARBA00022519"/>
    </source>
</evidence>
<dbReference type="SUPFAM" id="SSF82714">
    <property type="entry name" value="Multidrug efflux transporter AcrB TolC docking domain, DN and DC subdomains"/>
    <property type="match status" value="2"/>
</dbReference>
<feature type="transmembrane region" description="Helical" evidence="8">
    <location>
        <begin position="431"/>
        <end position="457"/>
    </location>
</feature>
<evidence type="ECO:0000256" key="2">
    <source>
        <dbReference type="ARBA" id="ARBA00022448"/>
    </source>
</evidence>
<evidence type="ECO:0000256" key="3">
    <source>
        <dbReference type="ARBA" id="ARBA00022475"/>
    </source>
</evidence>
<keyword evidence="5 8" id="KW-0812">Transmembrane</keyword>
<dbReference type="FunFam" id="3.30.70.1430:FF:000001">
    <property type="entry name" value="Efflux pump membrane transporter"/>
    <property type="match status" value="1"/>
</dbReference>
<evidence type="ECO:0000256" key="5">
    <source>
        <dbReference type="ARBA" id="ARBA00022692"/>
    </source>
</evidence>
<feature type="transmembrane region" description="Helical" evidence="8">
    <location>
        <begin position="954"/>
        <end position="971"/>
    </location>
</feature>
<dbReference type="Pfam" id="PF00873">
    <property type="entry name" value="ACR_tran"/>
    <property type="match status" value="1"/>
</dbReference>
<name>A0A838YBA6_9NEIS</name>
<feature type="transmembrane region" description="Helical" evidence="8">
    <location>
        <begin position="983"/>
        <end position="1009"/>
    </location>
</feature>
<evidence type="ECO:0000256" key="1">
    <source>
        <dbReference type="ARBA" id="ARBA00004429"/>
    </source>
</evidence>
<evidence type="ECO:0000256" key="8">
    <source>
        <dbReference type="SAM" id="Phobius"/>
    </source>
</evidence>
<evidence type="ECO:0000256" key="7">
    <source>
        <dbReference type="ARBA" id="ARBA00023136"/>
    </source>
</evidence>
<feature type="transmembrane region" description="Helical" evidence="8">
    <location>
        <begin position="854"/>
        <end position="872"/>
    </location>
</feature>
<organism evidence="9 10">
    <name type="scientific">Aquitalea aquatica</name>
    <dbReference type="NCBI Taxonomy" id="3044273"/>
    <lineage>
        <taxon>Bacteria</taxon>
        <taxon>Pseudomonadati</taxon>
        <taxon>Pseudomonadota</taxon>
        <taxon>Betaproteobacteria</taxon>
        <taxon>Neisseriales</taxon>
        <taxon>Chromobacteriaceae</taxon>
        <taxon>Aquitalea</taxon>
    </lineage>
</organism>
<comment type="caution">
    <text evidence="9">The sequence shown here is derived from an EMBL/GenBank/DDBJ whole genome shotgun (WGS) entry which is preliminary data.</text>
</comment>
<feature type="transmembrane region" description="Helical" evidence="8">
    <location>
        <begin position="463"/>
        <end position="487"/>
    </location>
</feature>
<dbReference type="PRINTS" id="PR00702">
    <property type="entry name" value="ACRIFLAVINRP"/>
</dbReference>
<keyword evidence="4" id="KW-0997">Cell inner membrane</keyword>
<dbReference type="InterPro" id="IPR027463">
    <property type="entry name" value="AcrB_DN_DC_subdom"/>
</dbReference>
<accession>A0A838YBA6</accession>
<evidence type="ECO:0000313" key="9">
    <source>
        <dbReference type="EMBL" id="MBA4708054.1"/>
    </source>
</evidence>
<dbReference type="Gene3D" id="1.20.1640.10">
    <property type="entry name" value="Multidrug efflux transporter AcrB transmembrane domain"/>
    <property type="match status" value="2"/>
</dbReference>
<keyword evidence="3" id="KW-1003">Cell membrane</keyword>
<dbReference type="InterPro" id="IPR001036">
    <property type="entry name" value="Acrflvin-R"/>
</dbReference>
<sequence>MIPSEPFIRRPIATTLLTLAILLAGFLAFKLLPVSPLPQVDFPTISVSAKLPGASPETMASTVATPLERALGRIAGVTEITSSSSLASSRITLQFDLNRDINGAARDVQAAINAARSLLPTGMPSSPTYRKVNPADAPIMIIGLTSDSLTRGQMYDAADSILGQKLAQVEGIGDVNIGGGAQPAVRVEMNPLQLNHYGIGMETVRAAITSTNANRPKGYLEDEQRHWQVQANDQAGKASDYLPLVVSYQNGAAVRISDVAEVKDSVLDVRNAGLLGKQPAVMIILFRQPGANIIETVERVKALLPQLQASIPAAIKMQVVMDRTSTIRASLSEVERSLVISIALVILVVFLFLRNGRATAIPAITVPVSLVGTFAVMYLCGFSLNNLSLMALTIATGFVVDDTIVVLENISRHIENGMKPFKAALQGAREVGFTVLSMSISLIAVFIPILMMGGIIGRLFREFAVTLSVAIMVSLLVSLTTTPMLCARWLKSHGEHKPGRLFRWSENLFERMLAGYCRSLGWALRHGPLMMLILAATIALNVYLYVIVPKGFFPQQDTGRLTGMIKADQSISFQAMQQKLQRFIDVVGKDPAVDKVIGFTGGGQRNTANMFVSLKPQGERTESADQVIARLRKSLAREPGAQLFLQSVQDIRIGGRAANAQYQYTLQGDDLNELRSWTPKVQQALQKLPMLADVSSDQEVKGLQTTLTFDRNAMARLGLTQAQVDAVLNDAFGQRQVSTIYNPLNQYHVVLEVAPQFWQNPEGLRSIYLQTPSGGPTPLSAFARWEPTNTSLSVNHQSQFAATTLSFNLPPGSSLSDATAAIAKATAEIGLPSSIHGSFQGTAKSFQDSLDSQPMLILAALVAVYIVLGMLYESVVHPLTILSTLPSAGVGALLALLATGGEFNIIALIGVLLLIGIVKKNAIMMIDFALSAEREQGLSSHDAILQACLLRFRPIMMTTLAALFGALPLALGHGDGAEMRTPLGISIVGGLLLSQLLTLYTTPVVYLYLDRFRLWCQQWRNTTRAQAAAGHKE</sequence>
<evidence type="ECO:0000256" key="6">
    <source>
        <dbReference type="ARBA" id="ARBA00022989"/>
    </source>
</evidence>
<feature type="transmembrane region" description="Helical" evidence="8">
    <location>
        <begin position="530"/>
        <end position="548"/>
    </location>
</feature>
<dbReference type="GO" id="GO:0042910">
    <property type="term" value="F:xenobiotic transmembrane transporter activity"/>
    <property type="evidence" value="ECO:0007669"/>
    <property type="project" value="TreeGrafter"/>
</dbReference>
<dbReference type="SUPFAM" id="SSF82693">
    <property type="entry name" value="Multidrug efflux transporter AcrB pore domain, PN1, PN2, PC1 and PC2 subdomains"/>
    <property type="match status" value="4"/>
</dbReference>
<dbReference type="PANTHER" id="PTHR32063">
    <property type="match status" value="1"/>
</dbReference>
<feature type="transmembrane region" description="Helical" evidence="8">
    <location>
        <begin position="337"/>
        <end position="353"/>
    </location>
</feature>
<dbReference type="PANTHER" id="PTHR32063:SF34">
    <property type="entry name" value="MULTIDRUG RESISTANCE PROTEIN MDTC"/>
    <property type="match status" value="1"/>
</dbReference>
<dbReference type="Gene3D" id="3.30.2090.10">
    <property type="entry name" value="Multidrug efflux transporter AcrB TolC docking domain, DN and DC subdomains"/>
    <property type="match status" value="2"/>
</dbReference>
<dbReference type="Gene3D" id="3.30.70.1440">
    <property type="entry name" value="Multidrug efflux transporter AcrB pore domain"/>
    <property type="match status" value="1"/>
</dbReference>
<dbReference type="Proteomes" id="UP000545606">
    <property type="component" value="Unassembled WGS sequence"/>
</dbReference>
<dbReference type="SUPFAM" id="SSF82866">
    <property type="entry name" value="Multidrug efflux transporter AcrB transmembrane domain"/>
    <property type="match status" value="2"/>
</dbReference>
<dbReference type="EMBL" id="JACERN010000022">
    <property type="protein sequence ID" value="MBA4708054.1"/>
    <property type="molecule type" value="Genomic_DNA"/>
</dbReference>
<feature type="transmembrane region" description="Helical" evidence="8">
    <location>
        <begin position="892"/>
        <end position="918"/>
    </location>
</feature>
<protein>
    <submittedName>
        <fullName evidence="9">Multidrug efflux RND transporter permease subunit</fullName>
    </submittedName>
</protein>
<keyword evidence="6 8" id="KW-1133">Transmembrane helix</keyword>
<dbReference type="GO" id="GO:0005886">
    <property type="term" value="C:plasma membrane"/>
    <property type="evidence" value="ECO:0007669"/>
    <property type="project" value="UniProtKB-SubCell"/>
</dbReference>
<dbReference type="Gene3D" id="3.30.70.1320">
    <property type="entry name" value="Multidrug efflux transporter AcrB pore domain like"/>
    <property type="match status" value="1"/>
</dbReference>
<dbReference type="AlphaFoldDB" id="A0A838YBA6"/>
<keyword evidence="10" id="KW-1185">Reference proteome</keyword>
<proteinExistence type="predicted"/>
<reference evidence="9 10" key="1">
    <citation type="submission" date="2020-07" db="EMBL/GenBank/DDBJ databases">
        <title>Draft genome sequence of violacein-producing bacteria and related species.</title>
        <authorList>
            <person name="Wilson H.S."/>
            <person name="De Leon M.E."/>
        </authorList>
    </citation>
    <scope>NUCLEOTIDE SEQUENCE [LARGE SCALE GENOMIC DNA]</scope>
    <source>
        <strain evidence="9 10">HSC-21Su07</strain>
    </source>
</reference>
<dbReference type="FunFam" id="1.20.1640.10:FF:000001">
    <property type="entry name" value="Efflux pump membrane transporter"/>
    <property type="match status" value="1"/>
</dbReference>